<feature type="transmembrane region" description="Helical" evidence="5">
    <location>
        <begin position="200"/>
        <end position="221"/>
    </location>
</feature>
<dbReference type="Pfam" id="PF02535">
    <property type="entry name" value="Zip"/>
    <property type="match status" value="1"/>
</dbReference>
<evidence type="ECO:0000256" key="3">
    <source>
        <dbReference type="ARBA" id="ARBA00022989"/>
    </source>
</evidence>
<feature type="transmembrane region" description="Helical" evidence="5">
    <location>
        <begin position="171"/>
        <end position="194"/>
    </location>
</feature>
<keyword evidence="4 5" id="KW-0472">Membrane</keyword>
<evidence type="ECO:0000256" key="1">
    <source>
        <dbReference type="ARBA" id="ARBA00004141"/>
    </source>
</evidence>
<evidence type="ECO:0000256" key="2">
    <source>
        <dbReference type="ARBA" id="ARBA00022692"/>
    </source>
</evidence>
<feature type="transmembrane region" description="Helical" evidence="5">
    <location>
        <begin position="109"/>
        <end position="133"/>
    </location>
</feature>
<dbReference type="InterPro" id="IPR003689">
    <property type="entry name" value="ZIP"/>
</dbReference>
<dbReference type="GO" id="GO:0016020">
    <property type="term" value="C:membrane"/>
    <property type="evidence" value="ECO:0007669"/>
    <property type="project" value="UniProtKB-SubCell"/>
</dbReference>
<gene>
    <name evidence="6" type="ORF">AC477_05670</name>
</gene>
<protein>
    <recommendedName>
        <fullName evidence="8">Zinc transporter ZupT</fullName>
    </recommendedName>
</protein>
<proteinExistence type="predicted"/>
<evidence type="ECO:0000256" key="4">
    <source>
        <dbReference type="ARBA" id="ARBA00023136"/>
    </source>
</evidence>
<dbReference type="AlphaFoldDB" id="A0A0M0BM20"/>
<keyword evidence="2 5" id="KW-0812">Transmembrane</keyword>
<organism evidence="6 7">
    <name type="scientific">miscellaneous Crenarchaeota group-1 archaeon SG8-32-1</name>
    <dbReference type="NCBI Taxonomy" id="1685124"/>
    <lineage>
        <taxon>Archaea</taxon>
        <taxon>Candidatus Bathyarchaeota</taxon>
        <taxon>MCG-1</taxon>
    </lineage>
</organism>
<dbReference type="NCBIfam" id="NF003243">
    <property type="entry name" value="PRK04201.1"/>
    <property type="match status" value="1"/>
</dbReference>
<comment type="caution">
    <text evidence="6">The sequence shown here is derived from an EMBL/GenBank/DDBJ whole genome shotgun (WGS) entry which is preliminary data.</text>
</comment>
<keyword evidence="3 5" id="KW-1133">Transmembrane helix</keyword>
<evidence type="ECO:0008006" key="8">
    <source>
        <dbReference type="Google" id="ProtNLM"/>
    </source>
</evidence>
<evidence type="ECO:0000313" key="7">
    <source>
        <dbReference type="Proteomes" id="UP000037237"/>
    </source>
</evidence>
<dbReference type="EMBL" id="LFWU01000149">
    <property type="protein sequence ID" value="KON29632.1"/>
    <property type="molecule type" value="Genomic_DNA"/>
</dbReference>
<feature type="transmembrane region" description="Helical" evidence="5">
    <location>
        <begin position="36"/>
        <end position="58"/>
    </location>
</feature>
<reference evidence="6 7" key="1">
    <citation type="submission" date="2015-06" db="EMBL/GenBank/DDBJ databases">
        <title>New insights into the roles of widespread benthic archaea in carbon and nitrogen cycling.</title>
        <authorList>
            <person name="Lazar C.S."/>
            <person name="Baker B.J."/>
            <person name="Seitz K.W."/>
            <person name="Hyde A.S."/>
            <person name="Dick G.J."/>
            <person name="Hinrichs K.-U."/>
            <person name="Teske A.P."/>
        </authorList>
    </citation>
    <scope>NUCLEOTIDE SEQUENCE [LARGE SCALE GENOMIC DNA]</scope>
    <source>
        <strain evidence="6">SG8-32-1</strain>
    </source>
</reference>
<feature type="transmembrane region" description="Helical" evidence="5">
    <location>
        <begin position="139"/>
        <end position="164"/>
    </location>
</feature>
<dbReference type="Proteomes" id="UP000037237">
    <property type="component" value="Unassembled WGS sequence"/>
</dbReference>
<sequence length="253" mass="27788">MLDPILVAFLFSLAAGLSTGLGSLVAFFIKDFKHSYLSLLMGFSAGVLIQISFMELLFTSVTEIGFFNANFAFFLGIATIATIEFLIPHEYKEEKVTDQEKKSRRLMKTGILVAAGIVIHNFPEGILTLFGTIKDPHLGLILLIAIALHNIPEGISVSIPIYYATKNRKKAFIWSFLSGLSEPIGAIIGFFVLFPFITPFVINTALAFVAGVMVFISFDELLPISLSHREDHLAIASLFFGMLAMTVVLFLLG</sequence>
<feature type="transmembrane region" description="Helical" evidence="5">
    <location>
        <begin position="64"/>
        <end position="88"/>
    </location>
</feature>
<evidence type="ECO:0000256" key="5">
    <source>
        <dbReference type="SAM" id="Phobius"/>
    </source>
</evidence>
<accession>A0A0M0BM20</accession>
<feature type="transmembrane region" description="Helical" evidence="5">
    <location>
        <begin position="6"/>
        <end position="29"/>
    </location>
</feature>
<name>A0A0M0BM20_9ARCH</name>
<dbReference type="PANTHER" id="PTHR11040">
    <property type="entry name" value="ZINC/IRON TRANSPORTER"/>
    <property type="match status" value="1"/>
</dbReference>
<feature type="transmembrane region" description="Helical" evidence="5">
    <location>
        <begin position="233"/>
        <end position="252"/>
    </location>
</feature>
<comment type="subcellular location">
    <subcellularLocation>
        <location evidence="1">Membrane</location>
        <topology evidence="1">Multi-pass membrane protein</topology>
    </subcellularLocation>
</comment>
<dbReference type="GO" id="GO:0005385">
    <property type="term" value="F:zinc ion transmembrane transporter activity"/>
    <property type="evidence" value="ECO:0007669"/>
    <property type="project" value="TreeGrafter"/>
</dbReference>
<dbReference type="PANTHER" id="PTHR11040:SF205">
    <property type="entry name" value="ZINC TRANSPORTER ZUPT"/>
    <property type="match status" value="1"/>
</dbReference>
<evidence type="ECO:0000313" key="6">
    <source>
        <dbReference type="EMBL" id="KON29632.1"/>
    </source>
</evidence>